<dbReference type="AlphaFoldDB" id="A0A3B0WD19"/>
<dbReference type="InterPro" id="IPR016181">
    <property type="entry name" value="Acyl_CoA_acyltransferase"/>
</dbReference>
<dbReference type="EMBL" id="UOFE01000035">
    <property type="protein sequence ID" value="VAW53745.1"/>
    <property type="molecule type" value="Genomic_DNA"/>
</dbReference>
<dbReference type="InterPro" id="IPR017469">
    <property type="entry name" value="PEP-CTERM_FemAB-rel"/>
</dbReference>
<dbReference type="Gene3D" id="3.40.630.30">
    <property type="match status" value="1"/>
</dbReference>
<dbReference type="SUPFAM" id="SSF55729">
    <property type="entry name" value="Acyl-CoA N-acyltransferases (Nat)"/>
    <property type="match status" value="1"/>
</dbReference>
<dbReference type="InterPro" id="IPR038740">
    <property type="entry name" value="BioF2-like_GNAT_dom"/>
</dbReference>
<name>A0A3B0WD19_9ZZZZ</name>
<proteinExistence type="predicted"/>
<dbReference type="InterPro" id="IPR050644">
    <property type="entry name" value="PG_Glycine_Bridge_Synth"/>
</dbReference>
<dbReference type="PANTHER" id="PTHR36174:SF1">
    <property type="entry name" value="LIPID II:GLYCINE GLYCYLTRANSFERASE"/>
    <property type="match status" value="1"/>
</dbReference>
<evidence type="ECO:0000259" key="1">
    <source>
        <dbReference type="Pfam" id="PF13480"/>
    </source>
</evidence>
<evidence type="ECO:0000313" key="2">
    <source>
        <dbReference type="EMBL" id="VAW53745.1"/>
    </source>
</evidence>
<gene>
    <name evidence="2" type="ORF">MNBD_GAMMA05-1247</name>
</gene>
<sequence>MNKDSKQYRKSILTDPVALLKTIESNPVESKISIVKNLHKTYQLLLEQHKQQQLEVKIISREIGEAKSKQLAFDSLIISMQEKGRQLSQTKQSLKDAEQALYSVFSPDTKTEAGSTAADKLTIETRYKKTATSSNKTITIEPLTNEQSEWNQYVENNPSASIYHHTKWLSLINQCFGHRSHALCAKNHKAKIVGVLPLVRLKSRLFGDFLISMPYFNYGGAIGDSLKIEQQLIDAANKLGATLPVDHIEYRDDVSRTGLPARTDKVNMILKLPTNESELWNTIGSKLRAQIKRPQRESPRIQIGGVELLDDFYTVFARNMRDLGTPVYGKPFFENILKSFPEQSDIIIVYLKNKPVSAGFLLGNKDSLEIPWASTIRSVNHLSMNMLLYWEILKFAIEKNYQYFDFGRSSKNAGTYKFKQQWGAQAKPSYWHYWLAEGVELPSLNPKNPKYALVINIWKKLPIFVTKWLGPHIVKNLP</sequence>
<organism evidence="2">
    <name type="scientific">hydrothermal vent metagenome</name>
    <dbReference type="NCBI Taxonomy" id="652676"/>
    <lineage>
        <taxon>unclassified sequences</taxon>
        <taxon>metagenomes</taxon>
        <taxon>ecological metagenomes</taxon>
    </lineage>
</organism>
<feature type="domain" description="BioF2-like acetyltransferase" evidence="1">
    <location>
        <begin position="286"/>
        <end position="419"/>
    </location>
</feature>
<reference evidence="2" key="1">
    <citation type="submission" date="2018-06" db="EMBL/GenBank/DDBJ databases">
        <authorList>
            <person name="Zhirakovskaya E."/>
        </authorList>
    </citation>
    <scope>NUCLEOTIDE SEQUENCE</scope>
</reference>
<dbReference type="NCBIfam" id="TIGR03019">
    <property type="entry name" value="pepcterm_femAB"/>
    <property type="match status" value="1"/>
</dbReference>
<dbReference type="PANTHER" id="PTHR36174">
    <property type="entry name" value="LIPID II:GLYCINE GLYCYLTRANSFERASE"/>
    <property type="match status" value="1"/>
</dbReference>
<protein>
    <recommendedName>
        <fullName evidence="1">BioF2-like acetyltransferase domain-containing protein</fullName>
    </recommendedName>
</protein>
<dbReference type="Pfam" id="PF13480">
    <property type="entry name" value="Acetyltransf_6"/>
    <property type="match status" value="1"/>
</dbReference>
<accession>A0A3B0WD19</accession>